<protein>
    <recommendedName>
        <fullName evidence="2">Right handed beta helix domain-containing protein</fullName>
    </recommendedName>
</protein>
<dbReference type="AlphaFoldDB" id="X1TPB8"/>
<feature type="non-terminal residue" evidence="1">
    <location>
        <position position="244"/>
    </location>
</feature>
<accession>X1TPB8</accession>
<dbReference type="EMBL" id="BARW01031869">
    <property type="protein sequence ID" value="GAJ07089.1"/>
    <property type="molecule type" value="Genomic_DNA"/>
</dbReference>
<reference evidence="1" key="1">
    <citation type="journal article" date="2014" name="Front. Microbiol.">
        <title>High frequency of phylogenetically diverse reductive dehalogenase-homologous genes in deep subseafloor sedimentary metagenomes.</title>
        <authorList>
            <person name="Kawai M."/>
            <person name="Futagami T."/>
            <person name="Toyoda A."/>
            <person name="Takaki Y."/>
            <person name="Nishi S."/>
            <person name="Hori S."/>
            <person name="Arai W."/>
            <person name="Tsubouchi T."/>
            <person name="Morono Y."/>
            <person name="Uchiyama I."/>
            <person name="Ito T."/>
            <person name="Fujiyama A."/>
            <person name="Inagaki F."/>
            <person name="Takami H."/>
        </authorList>
    </citation>
    <scope>NUCLEOTIDE SEQUENCE</scope>
    <source>
        <strain evidence="1">Expedition CK06-06</strain>
    </source>
</reference>
<sequence>THGGCRGYHLQFVGEDLTGAGIALWLDGSPSKHGKFIDIHFLGHTTHMTALKVDQYAHSYFQLLRMHECLKGIQCVGTGADSNHFNDIDIGDCGIGLDIDEGNEQHFDNILFHGNITNVDDEVGDHHWSNIRGAFPITIEPDNHVGVQVDCGAAGVYGGDTEIRAAVASTRPFRIAGVHVEPSANEWYTVRFSADSGVTFFDKLLFDGTKREGMAAPSGTEYIFNKGARISASAKSETGGNNVK</sequence>
<evidence type="ECO:0000313" key="1">
    <source>
        <dbReference type="EMBL" id="GAJ07089.1"/>
    </source>
</evidence>
<proteinExistence type="predicted"/>
<comment type="caution">
    <text evidence="1">The sequence shown here is derived from an EMBL/GenBank/DDBJ whole genome shotgun (WGS) entry which is preliminary data.</text>
</comment>
<organism evidence="1">
    <name type="scientific">marine sediment metagenome</name>
    <dbReference type="NCBI Taxonomy" id="412755"/>
    <lineage>
        <taxon>unclassified sequences</taxon>
        <taxon>metagenomes</taxon>
        <taxon>ecological metagenomes</taxon>
    </lineage>
</organism>
<gene>
    <name evidence="1" type="ORF">S12H4_50580</name>
</gene>
<feature type="non-terminal residue" evidence="1">
    <location>
        <position position="1"/>
    </location>
</feature>
<evidence type="ECO:0008006" key="2">
    <source>
        <dbReference type="Google" id="ProtNLM"/>
    </source>
</evidence>
<name>X1TPB8_9ZZZZ</name>